<protein>
    <submittedName>
        <fullName evidence="1">Uncharacterized protein</fullName>
    </submittedName>
</protein>
<sequence length="96" mass="10872">MDNPSHEDSKLEWQPLKALVQAAKSVSDVYIRVDIIGGHYIRVLSEDFIETTRVMRTAAPQHPHPVRFKFTVEAGVLWVHASLDPIDNPNRTPEVS</sequence>
<comment type="caution">
    <text evidence="1">The sequence shown here is derived from an EMBL/GenBank/DDBJ whole genome shotgun (WGS) entry which is preliminary data.</text>
</comment>
<name>A0ABT8XH60_9HYPH</name>
<evidence type="ECO:0000313" key="1">
    <source>
        <dbReference type="EMBL" id="MDO6123072.1"/>
    </source>
</evidence>
<organism evidence="1 2">
    <name type="scientific">Shinella curvata</name>
    <dbReference type="NCBI Taxonomy" id="1817964"/>
    <lineage>
        <taxon>Bacteria</taxon>
        <taxon>Pseudomonadati</taxon>
        <taxon>Pseudomonadota</taxon>
        <taxon>Alphaproteobacteria</taxon>
        <taxon>Hyphomicrobiales</taxon>
        <taxon>Rhizobiaceae</taxon>
        <taxon>Shinella</taxon>
    </lineage>
</organism>
<reference evidence="1" key="1">
    <citation type="submission" date="2022-04" db="EMBL/GenBank/DDBJ databases">
        <title>Shinella lacus sp. nov., a novel member of the genus Shinella from water.</title>
        <authorList>
            <person name="Deng Y."/>
        </authorList>
    </citation>
    <scope>NUCLEOTIDE SEQUENCE</scope>
    <source>
        <strain evidence="1">JCM 31239</strain>
    </source>
</reference>
<gene>
    <name evidence="1" type="ORF">GB928_017920</name>
</gene>
<accession>A0ABT8XH60</accession>
<proteinExistence type="predicted"/>
<dbReference type="Proteomes" id="UP001177080">
    <property type="component" value="Unassembled WGS sequence"/>
</dbReference>
<dbReference type="RefSeq" id="WP_244760720.1">
    <property type="nucleotide sequence ID" value="NZ_JALJCJ010000002.1"/>
</dbReference>
<keyword evidence="2" id="KW-1185">Reference proteome</keyword>
<dbReference type="EMBL" id="WHSC02000007">
    <property type="protein sequence ID" value="MDO6123072.1"/>
    <property type="molecule type" value="Genomic_DNA"/>
</dbReference>
<evidence type="ECO:0000313" key="2">
    <source>
        <dbReference type="Proteomes" id="UP001177080"/>
    </source>
</evidence>